<dbReference type="InterPro" id="IPR001991">
    <property type="entry name" value="Na-dicarboxylate_symporter"/>
</dbReference>
<reference evidence="9" key="1">
    <citation type="submission" date="2018-08" db="EMBL/GenBank/DDBJ databases">
        <authorList>
            <person name="Grouzdev D.S."/>
            <person name="Krutkina M.S."/>
        </authorList>
    </citation>
    <scope>NUCLEOTIDE SEQUENCE [LARGE SCALE GENOMIC DNA]</scope>
    <source>
        <strain evidence="9">4-11</strain>
    </source>
</reference>
<comment type="caution">
    <text evidence="8">The sequence shown here is derived from an EMBL/GenBank/DDBJ whole genome shotgun (WGS) entry which is preliminary data.</text>
</comment>
<dbReference type="PANTHER" id="PTHR42865:SF7">
    <property type="entry name" value="PROTON_GLUTAMATE-ASPARTATE SYMPORTER"/>
    <property type="match status" value="1"/>
</dbReference>
<evidence type="ECO:0000256" key="5">
    <source>
        <dbReference type="ARBA" id="ARBA00022989"/>
    </source>
</evidence>
<protein>
    <submittedName>
        <fullName evidence="8">Dicarboxylate/amino acid:cation symporter</fullName>
    </submittedName>
</protein>
<feature type="transmembrane region" description="Helical" evidence="7">
    <location>
        <begin position="179"/>
        <end position="202"/>
    </location>
</feature>
<feature type="transmembrane region" description="Helical" evidence="7">
    <location>
        <begin position="328"/>
        <end position="361"/>
    </location>
</feature>
<organism evidence="8 9">
    <name type="scientific">Sphaerochaeta halotolerans</name>
    <dbReference type="NCBI Taxonomy" id="2293840"/>
    <lineage>
        <taxon>Bacteria</taxon>
        <taxon>Pseudomonadati</taxon>
        <taxon>Spirochaetota</taxon>
        <taxon>Spirochaetia</taxon>
        <taxon>Spirochaetales</taxon>
        <taxon>Sphaerochaetaceae</taxon>
        <taxon>Sphaerochaeta</taxon>
    </lineage>
</organism>
<evidence type="ECO:0000256" key="4">
    <source>
        <dbReference type="ARBA" id="ARBA00022692"/>
    </source>
</evidence>
<keyword evidence="6 7" id="KW-0472">Membrane</keyword>
<keyword evidence="5 7" id="KW-1133">Transmembrane helix</keyword>
<dbReference type="GO" id="GO:0015293">
    <property type="term" value="F:symporter activity"/>
    <property type="evidence" value="ECO:0007669"/>
    <property type="project" value="UniProtKB-KW"/>
</dbReference>
<keyword evidence="4 7" id="KW-0812">Transmembrane</keyword>
<comment type="subcellular location">
    <subcellularLocation>
        <location evidence="1">Cell membrane</location>
        <topology evidence="1">Multi-pass membrane protein</topology>
    </subcellularLocation>
</comment>
<dbReference type="RefSeq" id="WP_117328906.1">
    <property type="nucleotide sequence ID" value="NZ_QUWK01000001.1"/>
</dbReference>
<accession>A0A372MJW1</accession>
<feature type="transmembrane region" description="Helical" evidence="7">
    <location>
        <begin position="214"/>
        <end position="238"/>
    </location>
</feature>
<feature type="transmembrane region" description="Helical" evidence="7">
    <location>
        <begin position="32"/>
        <end position="54"/>
    </location>
</feature>
<dbReference type="AlphaFoldDB" id="A0A372MJW1"/>
<keyword evidence="9" id="KW-1185">Reference proteome</keyword>
<gene>
    <name evidence="8" type="ORF">DYP60_00485</name>
</gene>
<evidence type="ECO:0000256" key="3">
    <source>
        <dbReference type="ARBA" id="ARBA00022475"/>
    </source>
</evidence>
<name>A0A372MJW1_9SPIR</name>
<dbReference type="Proteomes" id="UP000264002">
    <property type="component" value="Unassembled WGS sequence"/>
</dbReference>
<evidence type="ECO:0000256" key="1">
    <source>
        <dbReference type="ARBA" id="ARBA00004651"/>
    </source>
</evidence>
<dbReference type="SUPFAM" id="SSF118215">
    <property type="entry name" value="Proton glutamate symport protein"/>
    <property type="match status" value="1"/>
</dbReference>
<keyword evidence="3" id="KW-1003">Cell membrane</keyword>
<sequence length="415" mass="45246">MKTWISYLAATALALAATLLFGDSTVFQQLMYTITALLVQLGGFVLIPLVFFGFSSGIASLRKDSKGFVFSRTTILWSLFSTLLLALSGALVFRVFPTYFPASSSAGTDATSLTAIAPQSLSTLFESLLPINPFYTLASAESFLLPVIIIALVFGYFLKPNVEVIRPAYVTMNSLSETMFRLSRTFAILGHIFVFFSASYWFSHLQQEGTIFVAGRFLLMLLGSTFAVLLLVLPLLFAIATRFKVNPYQVLYRMLAPALAALFTGSIFFSSPISIPLSRHNLGCQKRVSATAFPLYTLIGRGGSAMIATLSILSLLYAATAAMPSDKVILIVALSSAMFSFASPLYLGYEVFFISIIALQFLKIDLYGAEMTLIALMPILNGLGILIDSYIAAFGATYTCHRMGVLLESAYRDIQ</sequence>
<proteinExistence type="predicted"/>
<evidence type="ECO:0000256" key="7">
    <source>
        <dbReference type="SAM" id="Phobius"/>
    </source>
</evidence>
<evidence type="ECO:0000256" key="6">
    <source>
        <dbReference type="ARBA" id="ARBA00023136"/>
    </source>
</evidence>
<feature type="transmembrane region" description="Helical" evidence="7">
    <location>
        <begin position="373"/>
        <end position="393"/>
    </location>
</feature>
<feature type="transmembrane region" description="Helical" evidence="7">
    <location>
        <begin position="75"/>
        <end position="96"/>
    </location>
</feature>
<feature type="transmembrane region" description="Helical" evidence="7">
    <location>
        <begin position="293"/>
        <end position="316"/>
    </location>
</feature>
<feature type="transmembrane region" description="Helical" evidence="7">
    <location>
        <begin position="134"/>
        <end position="158"/>
    </location>
</feature>
<dbReference type="Pfam" id="PF00375">
    <property type="entry name" value="SDF"/>
    <property type="match status" value="1"/>
</dbReference>
<evidence type="ECO:0000313" key="8">
    <source>
        <dbReference type="EMBL" id="RFU96087.1"/>
    </source>
</evidence>
<dbReference type="PANTHER" id="PTHR42865">
    <property type="entry name" value="PROTON/GLUTAMATE-ASPARTATE SYMPORTER"/>
    <property type="match status" value="1"/>
</dbReference>
<dbReference type="EMBL" id="QUWK01000001">
    <property type="protein sequence ID" value="RFU96087.1"/>
    <property type="molecule type" value="Genomic_DNA"/>
</dbReference>
<dbReference type="Gene3D" id="1.10.3860.10">
    <property type="entry name" value="Sodium:dicarboxylate symporter"/>
    <property type="match status" value="1"/>
</dbReference>
<reference evidence="8 9" key="2">
    <citation type="submission" date="2018-09" db="EMBL/GenBank/DDBJ databases">
        <title>Genome of Sphaerochaeta halotolerans strain 4-11.</title>
        <authorList>
            <person name="Nazina T.N."/>
            <person name="Sokolova D.S."/>
        </authorList>
    </citation>
    <scope>NUCLEOTIDE SEQUENCE [LARGE SCALE GENOMIC DNA]</scope>
    <source>
        <strain evidence="8 9">4-11</strain>
    </source>
</reference>
<evidence type="ECO:0000313" key="9">
    <source>
        <dbReference type="Proteomes" id="UP000264002"/>
    </source>
</evidence>
<dbReference type="GO" id="GO:0005886">
    <property type="term" value="C:plasma membrane"/>
    <property type="evidence" value="ECO:0007669"/>
    <property type="project" value="UniProtKB-SubCell"/>
</dbReference>
<evidence type="ECO:0000256" key="2">
    <source>
        <dbReference type="ARBA" id="ARBA00022448"/>
    </source>
</evidence>
<dbReference type="PRINTS" id="PR00173">
    <property type="entry name" value="EDTRNSPORT"/>
</dbReference>
<dbReference type="InterPro" id="IPR036458">
    <property type="entry name" value="Na:dicarbo_symporter_sf"/>
</dbReference>
<feature type="transmembrane region" description="Helical" evidence="7">
    <location>
        <begin position="250"/>
        <end position="273"/>
    </location>
</feature>
<keyword evidence="2" id="KW-0813">Transport</keyword>